<dbReference type="Proteomes" id="UP001140206">
    <property type="component" value="Chromosome 3"/>
</dbReference>
<keyword evidence="1" id="KW-0479">Metal-binding</keyword>
<evidence type="ECO:0000256" key="4">
    <source>
        <dbReference type="PROSITE-ProRule" id="PRU00175"/>
    </source>
</evidence>
<organism evidence="6 7">
    <name type="scientific">Rhynchospora pubera</name>
    <dbReference type="NCBI Taxonomy" id="906938"/>
    <lineage>
        <taxon>Eukaryota</taxon>
        <taxon>Viridiplantae</taxon>
        <taxon>Streptophyta</taxon>
        <taxon>Embryophyta</taxon>
        <taxon>Tracheophyta</taxon>
        <taxon>Spermatophyta</taxon>
        <taxon>Magnoliopsida</taxon>
        <taxon>Liliopsida</taxon>
        <taxon>Poales</taxon>
        <taxon>Cyperaceae</taxon>
        <taxon>Cyperoideae</taxon>
        <taxon>Rhynchosporeae</taxon>
        <taxon>Rhynchospora</taxon>
    </lineage>
</organism>
<sequence length="273" mass="29961">MDHHSTTTTTTSSFFSSPSDSLMAAILSHPPRSFSSLISSLSTDHRFIRSRLAFLLLSPPHFSLALARLHSLSLSQKSILLACLLLHYLNLLLLSPSPSHRLRLLDFDAAVLLMAMCDSYSPDTSPSPVNWHSTITTHLLTSLLSPSGLGSTSWPVVSHYIDTASKCRRFLHVVSGGTAKSDGEMAASSAAVVSLPSVEIGGESGECVVCKEEMEPGRDVCELPCRHRFHWSCALRWLGRKNTCPCCRFELPTEDVYGEMGRLWRKLMRMGGG</sequence>
<name>A0AAV8E0M9_9POAL</name>
<dbReference type="Gene3D" id="3.30.40.10">
    <property type="entry name" value="Zinc/RING finger domain, C3HC4 (zinc finger)"/>
    <property type="match status" value="1"/>
</dbReference>
<keyword evidence="7" id="KW-1185">Reference proteome</keyword>
<dbReference type="GO" id="GO:0005737">
    <property type="term" value="C:cytoplasm"/>
    <property type="evidence" value="ECO:0007669"/>
    <property type="project" value="TreeGrafter"/>
</dbReference>
<dbReference type="PROSITE" id="PS50089">
    <property type="entry name" value="ZF_RING_2"/>
    <property type="match status" value="1"/>
</dbReference>
<dbReference type="GO" id="GO:0061630">
    <property type="term" value="F:ubiquitin protein ligase activity"/>
    <property type="evidence" value="ECO:0007669"/>
    <property type="project" value="TreeGrafter"/>
</dbReference>
<evidence type="ECO:0000259" key="5">
    <source>
        <dbReference type="PROSITE" id="PS50089"/>
    </source>
</evidence>
<evidence type="ECO:0000256" key="3">
    <source>
        <dbReference type="ARBA" id="ARBA00022833"/>
    </source>
</evidence>
<feature type="domain" description="RING-type" evidence="5">
    <location>
        <begin position="207"/>
        <end position="248"/>
    </location>
</feature>
<dbReference type="PANTHER" id="PTHR15710:SF67">
    <property type="entry name" value="E3 UBIQUITIN-PROTEIN LIGASE SGR9, AMYLOPLASTIC"/>
    <property type="match status" value="1"/>
</dbReference>
<reference evidence="6" key="1">
    <citation type="submission" date="2022-08" db="EMBL/GenBank/DDBJ databases">
        <authorList>
            <person name="Marques A."/>
        </authorList>
    </citation>
    <scope>NUCLEOTIDE SEQUENCE</scope>
    <source>
        <strain evidence="6">RhyPub2mFocal</strain>
        <tissue evidence="6">Leaves</tissue>
    </source>
</reference>
<dbReference type="Pfam" id="PF13639">
    <property type="entry name" value="zf-RING_2"/>
    <property type="match status" value="1"/>
</dbReference>
<evidence type="ECO:0000313" key="7">
    <source>
        <dbReference type="Proteomes" id="UP001140206"/>
    </source>
</evidence>
<dbReference type="AlphaFoldDB" id="A0AAV8E0M9"/>
<keyword evidence="3" id="KW-0862">Zinc</keyword>
<dbReference type="SUPFAM" id="SSF57850">
    <property type="entry name" value="RING/U-box"/>
    <property type="match status" value="1"/>
</dbReference>
<comment type="caution">
    <text evidence="6">The sequence shown here is derived from an EMBL/GenBank/DDBJ whole genome shotgun (WGS) entry which is preliminary data.</text>
</comment>
<dbReference type="GO" id="GO:0008270">
    <property type="term" value="F:zinc ion binding"/>
    <property type="evidence" value="ECO:0007669"/>
    <property type="project" value="UniProtKB-KW"/>
</dbReference>
<dbReference type="CDD" id="cd16454">
    <property type="entry name" value="RING-H2_PA-TM-RING"/>
    <property type="match status" value="1"/>
</dbReference>
<evidence type="ECO:0000256" key="2">
    <source>
        <dbReference type="ARBA" id="ARBA00022771"/>
    </source>
</evidence>
<dbReference type="GO" id="GO:0016567">
    <property type="term" value="P:protein ubiquitination"/>
    <property type="evidence" value="ECO:0007669"/>
    <property type="project" value="TreeGrafter"/>
</dbReference>
<dbReference type="EMBL" id="JAMFTS010000003">
    <property type="protein sequence ID" value="KAJ4772974.1"/>
    <property type="molecule type" value="Genomic_DNA"/>
</dbReference>
<proteinExistence type="predicted"/>
<gene>
    <name evidence="6" type="ORF">LUZ62_057231</name>
</gene>
<accession>A0AAV8E0M9</accession>
<dbReference type="PANTHER" id="PTHR15710">
    <property type="entry name" value="E3 UBIQUITIN-PROTEIN LIGASE PRAJA"/>
    <property type="match status" value="1"/>
</dbReference>
<evidence type="ECO:0000313" key="6">
    <source>
        <dbReference type="EMBL" id="KAJ4772974.1"/>
    </source>
</evidence>
<dbReference type="InterPro" id="IPR013083">
    <property type="entry name" value="Znf_RING/FYVE/PHD"/>
</dbReference>
<dbReference type="InterPro" id="IPR001841">
    <property type="entry name" value="Znf_RING"/>
</dbReference>
<dbReference type="SMART" id="SM00184">
    <property type="entry name" value="RING"/>
    <property type="match status" value="1"/>
</dbReference>
<protein>
    <submittedName>
        <fullName evidence="6">RING/U-box superfamily protein</fullName>
    </submittedName>
</protein>
<keyword evidence="2 4" id="KW-0863">Zinc-finger</keyword>
<evidence type="ECO:0000256" key="1">
    <source>
        <dbReference type="ARBA" id="ARBA00022723"/>
    </source>
</evidence>